<keyword evidence="1" id="KW-0238">DNA-binding</keyword>
<dbReference type="Pfam" id="PF00239">
    <property type="entry name" value="Resolvase"/>
    <property type="match status" value="1"/>
</dbReference>
<dbReference type="PANTHER" id="PTHR30461">
    <property type="entry name" value="DNA-INVERTASE FROM LAMBDOID PROPHAGE"/>
    <property type="match status" value="1"/>
</dbReference>
<proteinExistence type="predicted"/>
<dbReference type="CDD" id="cd03768">
    <property type="entry name" value="SR_ResInv"/>
    <property type="match status" value="1"/>
</dbReference>
<gene>
    <name evidence="4" type="ORF">M2319_003201</name>
</gene>
<accession>A0ABT3HEM1</accession>
<keyword evidence="2" id="KW-0233">DNA recombination</keyword>
<keyword evidence="5" id="KW-1185">Reference proteome</keyword>
<comment type="caution">
    <text evidence="4">The sequence shown here is derived from an EMBL/GenBank/DDBJ whole genome shotgun (WGS) entry which is preliminary data.</text>
</comment>
<dbReference type="SMART" id="SM00857">
    <property type="entry name" value="Resolvase"/>
    <property type="match status" value="1"/>
</dbReference>
<dbReference type="PROSITE" id="PS51736">
    <property type="entry name" value="RECOMBINASES_3"/>
    <property type="match status" value="1"/>
</dbReference>
<evidence type="ECO:0000313" key="4">
    <source>
        <dbReference type="EMBL" id="MCW2308852.1"/>
    </source>
</evidence>
<feature type="domain" description="Resolvase/invertase-type recombinase catalytic" evidence="3">
    <location>
        <begin position="1"/>
        <end position="128"/>
    </location>
</feature>
<dbReference type="Proteomes" id="UP001209755">
    <property type="component" value="Unassembled WGS sequence"/>
</dbReference>
<dbReference type="InterPro" id="IPR036162">
    <property type="entry name" value="Resolvase-like_N_sf"/>
</dbReference>
<dbReference type="InterPro" id="IPR006119">
    <property type="entry name" value="Resolv_N"/>
</dbReference>
<evidence type="ECO:0000313" key="5">
    <source>
        <dbReference type="Proteomes" id="UP001209755"/>
    </source>
</evidence>
<evidence type="ECO:0000256" key="1">
    <source>
        <dbReference type="ARBA" id="ARBA00023125"/>
    </source>
</evidence>
<dbReference type="PANTHER" id="PTHR30461:SF2">
    <property type="entry name" value="SERINE RECOMBINASE PINE-RELATED"/>
    <property type="match status" value="1"/>
</dbReference>
<dbReference type="SUPFAM" id="SSF53041">
    <property type="entry name" value="Resolvase-like"/>
    <property type="match status" value="1"/>
</dbReference>
<organism evidence="4 5">
    <name type="scientific">Rhodobium gokarnense</name>
    <dbReference type="NCBI Taxonomy" id="364296"/>
    <lineage>
        <taxon>Bacteria</taxon>
        <taxon>Pseudomonadati</taxon>
        <taxon>Pseudomonadota</taxon>
        <taxon>Alphaproteobacteria</taxon>
        <taxon>Hyphomicrobiales</taxon>
        <taxon>Rhodobiaceae</taxon>
        <taxon>Rhodobium</taxon>
    </lineage>
</organism>
<protein>
    <submittedName>
        <fullName evidence="4">DNA invertase Pin-like site-specific DNA recombinase</fullName>
    </submittedName>
</protein>
<name>A0ABT3HEM1_9HYPH</name>
<dbReference type="Gene3D" id="3.40.50.1390">
    <property type="entry name" value="Resolvase, N-terminal catalytic domain"/>
    <property type="match status" value="1"/>
</dbReference>
<dbReference type="InterPro" id="IPR050639">
    <property type="entry name" value="SSR_resolvase"/>
</dbReference>
<dbReference type="Gene3D" id="1.10.10.60">
    <property type="entry name" value="Homeodomain-like"/>
    <property type="match status" value="1"/>
</dbReference>
<dbReference type="EMBL" id="JAOQNS010000009">
    <property type="protein sequence ID" value="MCW2308852.1"/>
    <property type="molecule type" value="Genomic_DNA"/>
</dbReference>
<evidence type="ECO:0000259" key="3">
    <source>
        <dbReference type="PROSITE" id="PS51736"/>
    </source>
</evidence>
<reference evidence="5" key="1">
    <citation type="submission" date="2023-07" db="EMBL/GenBank/DDBJ databases">
        <title>Genome sequencing of Purple Non-Sulfur Bacteria from various extreme environments.</title>
        <authorList>
            <person name="Mayer M."/>
        </authorList>
    </citation>
    <scope>NUCLEOTIDE SEQUENCE [LARGE SCALE GENOMIC DNA]</scope>
    <source>
        <strain evidence="5">DSM 17935</strain>
    </source>
</reference>
<evidence type="ECO:0000256" key="2">
    <source>
        <dbReference type="ARBA" id="ARBA00023172"/>
    </source>
</evidence>
<dbReference type="RefSeq" id="WP_264602451.1">
    <property type="nucleotide sequence ID" value="NZ_JAOQNS010000009.1"/>
</dbReference>
<sequence length="228" mass="26141">MRVSTSEQRPDRQIDGLKGLYDELHLETLSAISKRRPVYTQIMRRLRHGDVFVIWDLDRAYRSTQDALNEIEKLNKREVGIHIASMSIDTTSPFGRLLYIFISALAEFERDLLSQRTKEGLAAARKRGKRIGRPPILSKRQLRNAARRLAASGESFQTVGKRYSVSGWTLSRAMTQEGLEGSKLQIAMLKWDIALGDHPLKLEPSHRSVPFTCKDYFLVKSMWRNSPV</sequence>